<evidence type="ECO:0000256" key="4">
    <source>
        <dbReference type="ARBA" id="ARBA00022833"/>
    </source>
</evidence>
<dbReference type="GO" id="GO:0000981">
    <property type="term" value="F:DNA-binding transcription factor activity, RNA polymerase II-specific"/>
    <property type="evidence" value="ECO:0007669"/>
    <property type="project" value="TreeGrafter"/>
</dbReference>
<evidence type="ECO:0000256" key="3">
    <source>
        <dbReference type="ARBA" id="ARBA00022771"/>
    </source>
</evidence>
<dbReference type="Proteomes" id="UP000230750">
    <property type="component" value="Unassembled WGS sequence"/>
</dbReference>
<sequence>MDAHSGKLYTCNICGKVMASCSRYIHRKLHSSKSRQKCSVCGKNVQNLTVHMRTHTGEKPIKCRYCDKRFAVHGGRQIHEISHTGERPYNCTICDKSWKDRNCYRTHMTKNHPGE</sequence>
<protein>
    <submittedName>
        <fullName evidence="7">Putative zinc finger protein</fullName>
    </submittedName>
</protein>
<comment type="caution">
    <text evidence="7">The sequence shown here is derived from an EMBL/GenBank/DDBJ whole genome shotgun (WGS) entry which is preliminary data.</text>
</comment>
<dbReference type="STRING" id="307972.A0A2G8LHT5"/>
<dbReference type="AlphaFoldDB" id="A0A2G8LHT5"/>
<feature type="domain" description="C2H2-type" evidence="6">
    <location>
        <begin position="36"/>
        <end position="60"/>
    </location>
</feature>
<evidence type="ECO:0000259" key="6">
    <source>
        <dbReference type="PROSITE" id="PS50157"/>
    </source>
</evidence>
<dbReference type="GO" id="GO:0005634">
    <property type="term" value="C:nucleus"/>
    <property type="evidence" value="ECO:0007669"/>
    <property type="project" value="TreeGrafter"/>
</dbReference>
<organism evidence="7 8">
    <name type="scientific">Stichopus japonicus</name>
    <name type="common">Sea cucumber</name>
    <dbReference type="NCBI Taxonomy" id="307972"/>
    <lineage>
        <taxon>Eukaryota</taxon>
        <taxon>Metazoa</taxon>
        <taxon>Echinodermata</taxon>
        <taxon>Eleutherozoa</taxon>
        <taxon>Echinozoa</taxon>
        <taxon>Holothuroidea</taxon>
        <taxon>Aspidochirotacea</taxon>
        <taxon>Aspidochirotida</taxon>
        <taxon>Stichopodidae</taxon>
        <taxon>Apostichopus</taxon>
    </lineage>
</organism>
<dbReference type="Gene3D" id="3.30.160.60">
    <property type="entry name" value="Classic Zinc Finger"/>
    <property type="match status" value="3"/>
</dbReference>
<dbReference type="PANTHER" id="PTHR14196">
    <property type="entry name" value="ODD-SKIPPED - RELATED"/>
    <property type="match status" value="1"/>
</dbReference>
<dbReference type="EMBL" id="MRZV01000073">
    <property type="protein sequence ID" value="PIK59814.1"/>
    <property type="molecule type" value="Genomic_DNA"/>
</dbReference>
<dbReference type="SMART" id="SM00355">
    <property type="entry name" value="ZnF_C2H2"/>
    <property type="match status" value="4"/>
</dbReference>
<keyword evidence="8" id="KW-1185">Reference proteome</keyword>
<reference evidence="7 8" key="1">
    <citation type="journal article" date="2017" name="PLoS Biol.">
        <title>The sea cucumber genome provides insights into morphological evolution and visceral regeneration.</title>
        <authorList>
            <person name="Zhang X."/>
            <person name="Sun L."/>
            <person name="Yuan J."/>
            <person name="Sun Y."/>
            <person name="Gao Y."/>
            <person name="Zhang L."/>
            <person name="Li S."/>
            <person name="Dai H."/>
            <person name="Hamel J.F."/>
            <person name="Liu C."/>
            <person name="Yu Y."/>
            <person name="Liu S."/>
            <person name="Lin W."/>
            <person name="Guo K."/>
            <person name="Jin S."/>
            <person name="Xu P."/>
            <person name="Storey K.B."/>
            <person name="Huan P."/>
            <person name="Zhang T."/>
            <person name="Zhou Y."/>
            <person name="Zhang J."/>
            <person name="Lin C."/>
            <person name="Li X."/>
            <person name="Xing L."/>
            <person name="Huo D."/>
            <person name="Sun M."/>
            <person name="Wang L."/>
            <person name="Mercier A."/>
            <person name="Li F."/>
            <person name="Yang H."/>
            <person name="Xiang J."/>
        </authorList>
    </citation>
    <scope>NUCLEOTIDE SEQUENCE [LARGE SCALE GENOMIC DNA]</scope>
    <source>
        <strain evidence="7">Shaxun</strain>
        <tissue evidence="7">Muscle</tissue>
    </source>
</reference>
<name>A0A2G8LHT5_STIJA</name>
<evidence type="ECO:0000256" key="1">
    <source>
        <dbReference type="ARBA" id="ARBA00022723"/>
    </source>
</evidence>
<dbReference type="GO" id="GO:0000977">
    <property type="term" value="F:RNA polymerase II transcription regulatory region sequence-specific DNA binding"/>
    <property type="evidence" value="ECO:0007669"/>
    <property type="project" value="TreeGrafter"/>
</dbReference>
<evidence type="ECO:0000256" key="2">
    <source>
        <dbReference type="ARBA" id="ARBA00022737"/>
    </source>
</evidence>
<dbReference type="PANTHER" id="PTHR14196:SF12">
    <property type="entry name" value="ZINC FINGER PROTEIN 208-LIKE"/>
    <property type="match status" value="1"/>
</dbReference>
<feature type="domain" description="C2H2-type" evidence="6">
    <location>
        <begin position="89"/>
        <end position="115"/>
    </location>
</feature>
<dbReference type="InterPro" id="IPR036236">
    <property type="entry name" value="Znf_C2H2_sf"/>
</dbReference>
<feature type="domain" description="C2H2-type" evidence="6">
    <location>
        <begin position="61"/>
        <end position="88"/>
    </location>
</feature>
<evidence type="ECO:0000256" key="5">
    <source>
        <dbReference type="PROSITE-ProRule" id="PRU00042"/>
    </source>
</evidence>
<gene>
    <name evidence="7" type="ORF">BSL78_03269</name>
</gene>
<dbReference type="SUPFAM" id="SSF57667">
    <property type="entry name" value="beta-beta-alpha zinc fingers"/>
    <property type="match status" value="2"/>
</dbReference>
<accession>A0A2G8LHT5</accession>
<keyword evidence="4" id="KW-0862">Zinc</keyword>
<keyword evidence="3 5" id="KW-0863">Zinc-finger</keyword>
<dbReference type="PROSITE" id="PS50157">
    <property type="entry name" value="ZINC_FINGER_C2H2_2"/>
    <property type="match status" value="3"/>
</dbReference>
<keyword evidence="1" id="KW-0479">Metal-binding</keyword>
<dbReference type="GO" id="GO:0008270">
    <property type="term" value="F:zinc ion binding"/>
    <property type="evidence" value="ECO:0007669"/>
    <property type="project" value="UniProtKB-KW"/>
</dbReference>
<dbReference type="FunFam" id="3.30.160.60:FF:000446">
    <property type="entry name" value="Zinc finger protein"/>
    <property type="match status" value="1"/>
</dbReference>
<dbReference type="PROSITE" id="PS00028">
    <property type="entry name" value="ZINC_FINGER_C2H2_1"/>
    <property type="match status" value="2"/>
</dbReference>
<dbReference type="InterPro" id="IPR050717">
    <property type="entry name" value="C2H2-ZF_Transcription_Reg"/>
</dbReference>
<dbReference type="OrthoDB" id="3437960at2759"/>
<keyword evidence="2" id="KW-0677">Repeat</keyword>
<evidence type="ECO:0000313" key="8">
    <source>
        <dbReference type="Proteomes" id="UP000230750"/>
    </source>
</evidence>
<dbReference type="InterPro" id="IPR013087">
    <property type="entry name" value="Znf_C2H2_type"/>
</dbReference>
<proteinExistence type="predicted"/>
<evidence type="ECO:0000313" key="7">
    <source>
        <dbReference type="EMBL" id="PIK59814.1"/>
    </source>
</evidence>